<dbReference type="HOGENOM" id="CLU_1491749_0_0_1"/>
<organism evidence="2">
    <name type="scientific">Guillardia theta (strain CCMP2712)</name>
    <name type="common">Cryptophyte</name>
    <dbReference type="NCBI Taxonomy" id="905079"/>
    <lineage>
        <taxon>Eukaryota</taxon>
        <taxon>Cryptophyceae</taxon>
        <taxon>Pyrenomonadales</taxon>
        <taxon>Geminigeraceae</taxon>
        <taxon>Guillardia</taxon>
    </lineage>
</organism>
<reference evidence="3" key="3">
    <citation type="submission" date="2015-06" db="UniProtKB">
        <authorList>
            <consortium name="EnsemblProtists"/>
        </authorList>
    </citation>
    <scope>IDENTIFICATION</scope>
</reference>
<dbReference type="KEGG" id="gtt:GUITHDRAFT_145928"/>
<reference evidence="2 4" key="1">
    <citation type="journal article" date="2012" name="Nature">
        <title>Algal genomes reveal evolutionary mosaicism and the fate of nucleomorphs.</title>
        <authorList>
            <consortium name="DOE Joint Genome Institute"/>
            <person name="Curtis B.A."/>
            <person name="Tanifuji G."/>
            <person name="Burki F."/>
            <person name="Gruber A."/>
            <person name="Irimia M."/>
            <person name="Maruyama S."/>
            <person name="Arias M.C."/>
            <person name="Ball S.G."/>
            <person name="Gile G.H."/>
            <person name="Hirakawa Y."/>
            <person name="Hopkins J.F."/>
            <person name="Kuo A."/>
            <person name="Rensing S.A."/>
            <person name="Schmutz J."/>
            <person name="Symeonidi A."/>
            <person name="Elias M."/>
            <person name="Eveleigh R.J."/>
            <person name="Herman E.K."/>
            <person name="Klute M.J."/>
            <person name="Nakayama T."/>
            <person name="Obornik M."/>
            <person name="Reyes-Prieto A."/>
            <person name="Armbrust E.V."/>
            <person name="Aves S.J."/>
            <person name="Beiko R.G."/>
            <person name="Coutinho P."/>
            <person name="Dacks J.B."/>
            <person name="Durnford D.G."/>
            <person name="Fast N.M."/>
            <person name="Green B.R."/>
            <person name="Grisdale C.J."/>
            <person name="Hempel F."/>
            <person name="Henrissat B."/>
            <person name="Hoppner M.P."/>
            <person name="Ishida K."/>
            <person name="Kim E."/>
            <person name="Koreny L."/>
            <person name="Kroth P.G."/>
            <person name="Liu Y."/>
            <person name="Malik S.B."/>
            <person name="Maier U.G."/>
            <person name="McRose D."/>
            <person name="Mock T."/>
            <person name="Neilson J.A."/>
            <person name="Onodera N.T."/>
            <person name="Poole A.M."/>
            <person name="Pritham E.J."/>
            <person name="Richards T.A."/>
            <person name="Rocap G."/>
            <person name="Roy S.W."/>
            <person name="Sarai C."/>
            <person name="Schaack S."/>
            <person name="Shirato S."/>
            <person name="Slamovits C.H."/>
            <person name="Spencer D.F."/>
            <person name="Suzuki S."/>
            <person name="Worden A.Z."/>
            <person name="Zauner S."/>
            <person name="Barry K."/>
            <person name="Bell C."/>
            <person name="Bharti A.K."/>
            <person name="Crow J.A."/>
            <person name="Grimwood J."/>
            <person name="Kramer R."/>
            <person name="Lindquist E."/>
            <person name="Lucas S."/>
            <person name="Salamov A."/>
            <person name="McFadden G.I."/>
            <person name="Lane C.E."/>
            <person name="Keeling P.J."/>
            <person name="Gray M.W."/>
            <person name="Grigoriev I.V."/>
            <person name="Archibald J.M."/>
        </authorList>
    </citation>
    <scope>NUCLEOTIDE SEQUENCE</scope>
    <source>
        <strain evidence="2 4">CCMP2712</strain>
    </source>
</reference>
<evidence type="ECO:0000313" key="4">
    <source>
        <dbReference type="Proteomes" id="UP000011087"/>
    </source>
</evidence>
<name>L1IJZ6_GUITC</name>
<protein>
    <submittedName>
        <fullName evidence="2 3">Uncharacterized protein</fullName>
    </submittedName>
</protein>
<dbReference type="GeneID" id="17292982"/>
<dbReference type="EnsemblProtists" id="EKX36244">
    <property type="protein sequence ID" value="EKX36244"/>
    <property type="gene ID" value="GUITHDRAFT_145928"/>
</dbReference>
<dbReference type="RefSeq" id="XP_005823224.1">
    <property type="nucleotide sequence ID" value="XM_005823167.1"/>
</dbReference>
<dbReference type="Proteomes" id="UP000011087">
    <property type="component" value="Unassembled WGS sequence"/>
</dbReference>
<proteinExistence type="predicted"/>
<evidence type="ECO:0000313" key="2">
    <source>
        <dbReference type="EMBL" id="EKX36244.1"/>
    </source>
</evidence>
<gene>
    <name evidence="2" type="ORF">GUITHDRAFT_145928</name>
</gene>
<feature type="region of interest" description="Disordered" evidence="1">
    <location>
        <begin position="1"/>
        <end position="24"/>
    </location>
</feature>
<keyword evidence="4" id="KW-1185">Reference proteome</keyword>
<evidence type="ECO:0000256" key="1">
    <source>
        <dbReference type="SAM" id="MobiDB-lite"/>
    </source>
</evidence>
<dbReference type="EMBL" id="JH993077">
    <property type="protein sequence ID" value="EKX36244.1"/>
    <property type="molecule type" value="Genomic_DNA"/>
</dbReference>
<sequence>MAAAAEVTGGGGGEPNNLSMSTSRDGQASMLQQLFAEGLDMYVLDVLSMMYKRKKFDQAEEKWRKALEIDQNDVQTLLHYSVMVRDHFQDKERADQLMRLALGESQPYVSVGLRQPANKDEVGMKLHRQPRLVPQKKDMKKMLFFRQSLRSKVEFHSLKFMKMQLKDVWDENDESLDMEHR</sequence>
<accession>L1IJZ6</accession>
<reference evidence="4" key="2">
    <citation type="submission" date="2012-11" db="EMBL/GenBank/DDBJ databases">
        <authorList>
            <person name="Kuo A."/>
            <person name="Curtis B.A."/>
            <person name="Tanifuji G."/>
            <person name="Burki F."/>
            <person name="Gruber A."/>
            <person name="Irimia M."/>
            <person name="Maruyama S."/>
            <person name="Arias M.C."/>
            <person name="Ball S.G."/>
            <person name="Gile G.H."/>
            <person name="Hirakawa Y."/>
            <person name="Hopkins J.F."/>
            <person name="Rensing S.A."/>
            <person name="Schmutz J."/>
            <person name="Symeonidi A."/>
            <person name="Elias M."/>
            <person name="Eveleigh R.J."/>
            <person name="Herman E.K."/>
            <person name="Klute M.J."/>
            <person name="Nakayama T."/>
            <person name="Obornik M."/>
            <person name="Reyes-Prieto A."/>
            <person name="Armbrust E.V."/>
            <person name="Aves S.J."/>
            <person name="Beiko R.G."/>
            <person name="Coutinho P."/>
            <person name="Dacks J.B."/>
            <person name="Durnford D.G."/>
            <person name="Fast N.M."/>
            <person name="Green B.R."/>
            <person name="Grisdale C."/>
            <person name="Hempe F."/>
            <person name="Henrissat B."/>
            <person name="Hoppner M.P."/>
            <person name="Ishida K.-I."/>
            <person name="Kim E."/>
            <person name="Koreny L."/>
            <person name="Kroth P.G."/>
            <person name="Liu Y."/>
            <person name="Malik S.-B."/>
            <person name="Maier U.G."/>
            <person name="McRose D."/>
            <person name="Mock T."/>
            <person name="Neilson J.A."/>
            <person name="Onodera N.T."/>
            <person name="Poole A.M."/>
            <person name="Pritham E.J."/>
            <person name="Richards T.A."/>
            <person name="Rocap G."/>
            <person name="Roy S.W."/>
            <person name="Sarai C."/>
            <person name="Schaack S."/>
            <person name="Shirato S."/>
            <person name="Slamovits C.H."/>
            <person name="Spencer D.F."/>
            <person name="Suzuki S."/>
            <person name="Worden A.Z."/>
            <person name="Zauner S."/>
            <person name="Barry K."/>
            <person name="Bell C."/>
            <person name="Bharti A.K."/>
            <person name="Crow J.A."/>
            <person name="Grimwood J."/>
            <person name="Kramer R."/>
            <person name="Lindquist E."/>
            <person name="Lucas S."/>
            <person name="Salamov A."/>
            <person name="McFadden G.I."/>
            <person name="Lane C.E."/>
            <person name="Keeling P.J."/>
            <person name="Gray M.W."/>
            <person name="Grigoriev I.V."/>
            <person name="Archibald J.M."/>
        </authorList>
    </citation>
    <scope>NUCLEOTIDE SEQUENCE</scope>
    <source>
        <strain evidence="4">CCMP2712</strain>
    </source>
</reference>
<dbReference type="PaxDb" id="55529-EKX36244"/>
<dbReference type="AlphaFoldDB" id="L1IJZ6"/>
<evidence type="ECO:0000313" key="3">
    <source>
        <dbReference type="EnsemblProtists" id="EKX36244"/>
    </source>
</evidence>